<feature type="non-terminal residue" evidence="2">
    <location>
        <position position="1"/>
    </location>
</feature>
<organism evidence="2">
    <name type="scientific">marine metagenome</name>
    <dbReference type="NCBI Taxonomy" id="408172"/>
    <lineage>
        <taxon>unclassified sequences</taxon>
        <taxon>metagenomes</taxon>
        <taxon>ecological metagenomes</taxon>
    </lineage>
</organism>
<evidence type="ECO:0008006" key="3">
    <source>
        <dbReference type="Google" id="ProtNLM"/>
    </source>
</evidence>
<dbReference type="InterPro" id="IPR036249">
    <property type="entry name" value="Thioredoxin-like_sf"/>
</dbReference>
<sequence length="70" mass="7508">VGAASDLLTNYQHVIADLLLVTGDNGVFNVTVDGDLIYSKAQTGRHAEPGEVLELFTDLMGSDVPRYGEE</sequence>
<evidence type="ECO:0000256" key="1">
    <source>
        <dbReference type="ARBA" id="ARBA00023284"/>
    </source>
</evidence>
<dbReference type="SUPFAM" id="SSF52833">
    <property type="entry name" value="Thioredoxin-like"/>
    <property type="match status" value="1"/>
</dbReference>
<dbReference type="Gene3D" id="3.40.30.10">
    <property type="entry name" value="Glutaredoxin"/>
    <property type="match status" value="1"/>
</dbReference>
<evidence type="ECO:0000313" key="2">
    <source>
        <dbReference type="EMBL" id="SVA75217.1"/>
    </source>
</evidence>
<gene>
    <name evidence="2" type="ORF">METZ01_LOCUS128071</name>
</gene>
<dbReference type="Pfam" id="PF10262">
    <property type="entry name" value="Rdx"/>
    <property type="match status" value="1"/>
</dbReference>
<proteinExistence type="predicted"/>
<reference evidence="2" key="1">
    <citation type="submission" date="2018-05" db="EMBL/GenBank/DDBJ databases">
        <authorList>
            <person name="Lanie J.A."/>
            <person name="Ng W.-L."/>
            <person name="Kazmierczak K.M."/>
            <person name="Andrzejewski T.M."/>
            <person name="Davidsen T.M."/>
            <person name="Wayne K.J."/>
            <person name="Tettelin H."/>
            <person name="Glass J.I."/>
            <person name="Rusch D."/>
            <person name="Podicherti R."/>
            <person name="Tsui H.-C.T."/>
            <person name="Winkler M.E."/>
        </authorList>
    </citation>
    <scope>NUCLEOTIDE SEQUENCE</scope>
</reference>
<dbReference type="AlphaFoldDB" id="A0A381YFL3"/>
<name>A0A381YFL3_9ZZZZ</name>
<protein>
    <recommendedName>
        <fullName evidence="3">SelT/SelW/SelH family protein</fullName>
    </recommendedName>
</protein>
<dbReference type="InterPro" id="IPR011893">
    <property type="entry name" value="Selenoprotein_Rdx-typ"/>
</dbReference>
<dbReference type="EMBL" id="UINC01018005">
    <property type="protein sequence ID" value="SVA75217.1"/>
    <property type="molecule type" value="Genomic_DNA"/>
</dbReference>
<keyword evidence="1" id="KW-0676">Redox-active center</keyword>
<accession>A0A381YFL3</accession>